<dbReference type="EMBL" id="JAWQEG010004533">
    <property type="protein sequence ID" value="KAK3861203.1"/>
    <property type="molecule type" value="Genomic_DNA"/>
</dbReference>
<name>A0AAE1K2G3_PETCI</name>
<accession>A0AAE1K2G3</accession>
<reference evidence="1" key="1">
    <citation type="submission" date="2023-10" db="EMBL/GenBank/DDBJ databases">
        <title>Genome assemblies of two species of porcelain crab, Petrolisthes cinctipes and Petrolisthes manimaculis (Anomura: Porcellanidae).</title>
        <authorList>
            <person name="Angst P."/>
        </authorList>
    </citation>
    <scope>NUCLEOTIDE SEQUENCE</scope>
    <source>
        <strain evidence="1">PB745_01</strain>
        <tissue evidence="1">Gill</tissue>
    </source>
</reference>
<organism evidence="1 2">
    <name type="scientific">Petrolisthes cinctipes</name>
    <name type="common">Flat porcelain crab</name>
    <dbReference type="NCBI Taxonomy" id="88211"/>
    <lineage>
        <taxon>Eukaryota</taxon>
        <taxon>Metazoa</taxon>
        <taxon>Ecdysozoa</taxon>
        <taxon>Arthropoda</taxon>
        <taxon>Crustacea</taxon>
        <taxon>Multicrustacea</taxon>
        <taxon>Malacostraca</taxon>
        <taxon>Eumalacostraca</taxon>
        <taxon>Eucarida</taxon>
        <taxon>Decapoda</taxon>
        <taxon>Pleocyemata</taxon>
        <taxon>Anomura</taxon>
        <taxon>Galatheoidea</taxon>
        <taxon>Porcellanidae</taxon>
        <taxon>Petrolisthes</taxon>
    </lineage>
</organism>
<proteinExistence type="predicted"/>
<gene>
    <name evidence="1" type="ORF">Pcinc_032801</name>
</gene>
<keyword evidence="2" id="KW-1185">Reference proteome</keyword>
<evidence type="ECO:0000313" key="1">
    <source>
        <dbReference type="EMBL" id="KAK3861203.1"/>
    </source>
</evidence>
<dbReference type="Proteomes" id="UP001286313">
    <property type="component" value="Unassembled WGS sequence"/>
</dbReference>
<feature type="non-terminal residue" evidence="1">
    <location>
        <position position="1657"/>
    </location>
</feature>
<evidence type="ECO:0000313" key="2">
    <source>
        <dbReference type="Proteomes" id="UP001286313"/>
    </source>
</evidence>
<sequence>TLTILVHSDDKLQDLLHQNSEAIPVKTEDPDYEIYQERLKEEEEEYRLAERDTEDNPVLMFEPQALQRRKRDAAGDTDDVGTTKLEFTRLTASPTIPLRPGHSLDYELKIILPKLDTAMDLIVEVFVMDPVSGITPMALCNFDISDIGNMIKDETDTPLDIVKVREDIEHVTNTQFNSFPDRVKINFGKVKNSDTYTAGSTTYGPSTITVTFSALVIINPSYQNGTVMVTAGAEYSNQEYISVSTDSIDADLTAATYASTVSVPTTSFTAKQYEGVTFEVDATIEHPFGDLLFEVSSGDALLDQFSVTQVGLLSDGLGTKWGCLNQEYFSVKYYKSVSGITNHKAVFSMKLLMSNGKDAGGYEMKFFVTIYVYDAIAADELNVQFGLVVGTDEVAVPEVVTITVDAGGVLPTSGTSPTLDTPVAMTVTEVEAPGAVTWALPLNIPTGADADIDCTIESPTGDNICGVVYGKVGANIAFLPDLSTAVTYETGSATVKMIVSSTGSLTGTDVDKLNLEVTVQYSGAPAVATVTCVGGGSDTLTATAGSKGTTDISGTATILPVANDGWYEGSQAGLTVTLNFPDGGAPYDSVKIEGAGDLDLTTWGARLCKAWVVSAGKAVPCIAGTISTINDGVTPVKAKTASVFDDGFTMEMGPACGTDRTPNGVPDDYEVVVKMVFDIPKTQAFTAESFNISVGISMGATQEKIFTGWDFASTSTASPVYSDVAPKLAIQTRSSPINLDPEVPTMVKVMMKTPPGSVGDFSLTATVDDVNNIAICRIIILHIGSSFPCVDPEPYDKESDPYQPTTVSHDPSDPAFSATLELGPLRNTGSGSMYDGNVADEDSIFVGVMLKGVAVGGTGTLTVSLAAPGLTTITKSESLSISSTPMDGTVPLPIVEPDGTDGTPDAYEGVMKLVDIPLDIPVDYKEQVTVTVSSTAVTDIKICMIGVFSVGKNIPCLLPYMATSTDTSVEGTKTEWQVEMPGICHYSLSTNATENFVLVRVGVAFLKDSGDSADLSIVVTESTVDMAAVVFGLIKVAGPYTPPPIAVQDISVVPNDTTVTTVAPGDRVNVAVRIKLPIDAAVPLEVGVMTPSEDGRAFATVHGFQVEGGSNLGCLLESSDYTSELAQNSSLATPLVHTSQTDTMLVNLGVITNHGLSYIQKKNTTEDDEVIFTAEILVADHPTAIDGYLIDIKFAIKVEGQVIFVVPTSLTMDRTGTLEIKLLTELSVTNPAPTPFTQGQQVFLTLRVSHANDSSLEANDPKIRLLMPKYLGYTAADTYTPNITGTPTFNKYLDITMDYLFFTDILEAHLTLTVDPDSKIPKGLGVVNATTLLRVVCTTNVEPAFKYCSSTAYVVYKVDGGDCLDPLQLDTLEDCRFTASSAIDGVAAPPSVKSSATDLGRSSRVVQLSFTEVAGTLSVRTFKIQFSHNGMLFKDACETSIEVDSTGVVLLPGECRFQARFVRLVILSASDGLGQATETDLSSKKIGVRFSDWDGCAINSGAVLDACVTFLTTPLSTDVKSYRHAAFDTSNSFVYFCDISGKKDGAMVCFCSSDGLTWNALPSYVRYLVGYDAATGRMYAMDRKDRAMIASSDCVNWSIVADSLKAGLLASATPPVNIPGKPSGELTPVAVGGGWTADFNGMSLGGTVHAKWADCCT</sequence>
<protein>
    <submittedName>
        <fullName evidence="1">Uncharacterized protein</fullName>
    </submittedName>
</protein>
<comment type="caution">
    <text evidence="1">The sequence shown here is derived from an EMBL/GenBank/DDBJ whole genome shotgun (WGS) entry which is preliminary data.</text>
</comment>